<evidence type="ECO:0000256" key="1">
    <source>
        <dbReference type="ARBA" id="ARBA00022448"/>
    </source>
</evidence>
<keyword evidence="2" id="KW-0406">Ion transport</keyword>
<sequence>MIGALMDYGALCTKAKALYGKRLRLADFNRIAACHDVAEVAEYLRGHPAWSASAQRLTGGVYIGRLELELALWQQFREDYRSLLHFVPRGDKALMAFPVLLQEQRAILSALRRLQAGHPLSTPQAVVHSALDWKGLLNCTDLDRLIAAASRTIYAPALQRLRPSGGGLPDYATAEILLRSVYFSHMYRIIERTYAGQVRQVLLRAYGEQIDLLNLIHILRLKTYFPGQRDYLPLLFPFNYHLRPPLIQALCAAPDADGVFALLRDTPYAKAFEHVEVSEVEDYYRRAFYRFNRQQLLSGPPSIFAAVAYLNLKELELRALVGMVEAVKYGVPCDLSFAQLMGE</sequence>
<dbReference type="InterPro" id="IPR002843">
    <property type="entry name" value="ATPase_V0-cplx_csu/dsu"/>
</dbReference>
<dbReference type="Pfam" id="PF01992">
    <property type="entry name" value="vATP-synt_AC39"/>
    <property type="match status" value="1"/>
</dbReference>
<dbReference type="SUPFAM" id="SSF103486">
    <property type="entry name" value="V-type ATP synthase subunit C"/>
    <property type="match status" value="1"/>
</dbReference>
<reference evidence="3" key="1">
    <citation type="journal article" date="2021" name="PeerJ">
        <title>Extensive microbial diversity within the chicken gut microbiome revealed by metagenomics and culture.</title>
        <authorList>
            <person name="Gilroy R."/>
            <person name="Ravi A."/>
            <person name="Getino M."/>
            <person name="Pursley I."/>
            <person name="Horton D.L."/>
            <person name="Alikhan N.F."/>
            <person name="Baker D."/>
            <person name="Gharbi K."/>
            <person name="Hall N."/>
            <person name="Watson M."/>
            <person name="Adriaenssens E.M."/>
            <person name="Foster-Nyarko E."/>
            <person name="Jarju S."/>
            <person name="Secka A."/>
            <person name="Antonio M."/>
            <person name="Oren A."/>
            <person name="Chaudhuri R.R."/>
            <person name="La Ragione R."/>
            <person name="Hildebrand F."/>
            <person name="Pallen M.J."/>
        </authorList>
    </citation>
    <scope>NUCLEOTIDE SEQUENCE</scope>
    <source>
        <strain evidence="3">ChiBcec16_6824</strain>
    </source>
</reference>
<dbReference type="InterPro" id="IPR036079">
    <property type="entry name" value="ATPase_csu/dsu_sf"/>
</dbReference>
<dbReference type="EMBL" id="DXDX01000081">
    <property type="protein sequence ID" value="HIY21170.1"/>
    <property type="molecule type" value="Genomic_DNA"/>
</dbReference>
<name>A0A9D2BZ71_9FIRM</name>
<gene>
    <name evidence="3" type="ORF">H9841_04605</name>
</gene>
<evidence type="ECO:0000256" key="2">
    <source>
        <dbReference type="ARBA" id="ARBA00023065"/>
    </source>
</evidence>
<evidence type="ECO:0000313" key="3">
    <source>
        <dbReference type="EMBL" id="HIY21170.1"/>
    </source>
</evidence>
<dbReference type="Proteomes" id="UP000823868">
    <property type="component" value="Unassembled WGS sequence"/>
</dbReference>
<reference evidence="3" key="2">
    <citation type="submission" date="2021-04" db="EMBL/GenBank/DDBJ databases">
        <authorList>
            <person name="Gilroy R."/>
        </authorList>
    </citation>
    <scope>NUCLEOTIDE SEQUENCE</scope>
    <source>
        <strain evidence="3">ChiBcec16_6824</strain>
    </source>
</reference>
<dbReference type="InterPro" id="IPR044911">
    <property type="entry name" value="V-type_ATPase_csu/dsu_dom_3"/>
</dbReference>
<dbReference type="AlphaFoldDB" id="A0A9D2BZ71"/>
<comment type="caution">
    <text evidence="3">The sequence shown here is derived from an EMBL/GenBank/DDBJ whole genome shotgun (WGS) entry which is preliminary data.</text>
</comment>
<accession>A0A9D2BZ71</accession>
<evidence type="ECO:0000313" key="4">
    <source>
        <dbReference type="Proteomes" id="UP000823868"/>
    </source>
</evidence>
<organism evidence="3 4">
    <name type="scientific">Candidatus Flavonifractor merdigallinarum</name>
    <dbReference type="NCBI Taxonomy" id="2838589"/>
    <lineage>
        <taxon>Bacteria</taxon>
        <taxon>Bacillati</taxon>
        <taxon>Bacillota</taxon>
        <taxon>Clostridia</taxon>
        <taxon>Eubacteriales</taxon>
        <taxon>Oscillospiraceae</taxon>
        <taxon>Flavonifractor</taxon>
    </lineage>
</organism>
<proteinExistence type="predicted"/>
<keyword evidence="1" id="KW-0813">Transport</keyword>
<dbReference type="GO" id="GO:0046961">
    <property type="term" value="F:proton-transporting ATPase activity, rotational mechanism"/>
    <property type="evidence" value="ECO:0007669"/>
    <property type="project" value="InterPro"/>
</dbReference>
<protein>
    <submittedName>
        <fullName evidence="3">V-type ATPase subunit</fullName>
    </submittedName>
</protein>
<dbReference type="Gene3D" id="1.10.132.50">
    <property type="entry name" value="ATP synthase (C/AC39) subunit, domain 3"/>
    <property type="match status" value="2"/>
</dbReference>